<dbReference type="PANTHER" id="PTHR47723">
    <property type="entry name" value="OS05G0353850 PROTEIN"/>
    <property type="match status" value="1"/>
</dbReference>
<reference evidence="1 2" key="1">
    <citation type="submission" date="2024-01" db="EMBL/GenBank/DDBJ databases">
        <title>The complete chloroplast genome sequence of Lithospermum erythrorhizon: insights into the phylogenetic relationship among Boraginaceae species and the maternal lineages of purple gromwells.</title>
        <authorList>
            <person name="Okada T."/>
            <person name="Watanabe K."/>
        </authorList>
    </citation>
    <scope>NUCLEOTIDE SEQUENCE [LARGE SCALE GENOMIC DNA]</scope>
</reference>
<accession>A0AAV3RXW4</accession>
<dbReference type="EMBL" id="BAABME010012663">
    <property type="protein sequence ID" value="GAA0185375.1"/>
    <property type="molecule type" value="Genomic_DNA"/>
</dbReference>
<keyword evidence="2" id="KW-1185">Reference proteome</keyword>
<evidence type="ECO:0000313" key="2">
    <source>
        <dbReference type="Proteomes" id="UP001454036"/>
    </source>
</evidence>
<dbReference type="AlphaFoldDB" id="A0AAV3RXW4"/>
<dbReference type="InterPro" id="IPR053151">
    <property type="entry name" value="RNase_H-like"/>
</dbReference>
<gene>
    <name evidence="1" type="ORF">LIER_32663</name>
</gene>
<dbReference type="Proteomes" id="UP001454036">
    <property type="component" value="Unassembled WGS sequence"/>
</dbReference>
<evidence type="ECO:0008006" key="3">
    <source>
        <dbReference type="Google" id="ProtNLM"/>
    </source>
</evidence>
<protein>
    <recommendedName>
        <fullName evidence="3">RNase H type-1 domain-containing protein</fullName>
    </recommendedName>
</protein>
<comment type="caution">
    <text evidence="1">The sequence shown here is derived from an EMBL/GenBank/DDBJ whole genome shotgun (WGS) entry which is preliminary data.</text>
</comment>
<proteinExistence type="predicted"/>
<sequence>MANLLQYKNWKGDLNVAALYGVNPKKPIRRQPMVIAWQRPRTGYLKLNIDGAFKSNKRGLGGILRNAAGDMEVILGFFASAAPASPLETEILAMNNGVPYVRS</sequence>
<organism evidence="1 2">
    <name type="scientific">Lithospermum erythrorhizon</name>
    <name type="common">Purple gromwell</name>
    <name type="synonym">Lithospermum officinale var. erythrorhizon</name>
    <dbReference type="NCBI Taxonomy" id="34254"/>
    <lineage>
        <taxon>Eukaryota</taxon>
        <taxon>Viridiplantae</taxon>
        <taxon>Streptophyta</taxon>
        <taxon>Embryophyta</taxon>
        <taxon>Tracheophyta</taxon>
        <taxon>Spermatophyta</taxon>
        <taxon>Magnoliopsida</taxon>
        <taxon>eudicotyledons</taxon>
        <taxon>Gunneridae</taxon>
        <taxon>Pentapetalae</taxon>
        <taxon>asterids</taxon>
        <taxon>lamiids</taxon>
        <taxon>Boraginales</taxon>
        <taxon>Boraginaceae</taxon>
        <taxon>Boraginoideae</taxon>
        <taxon>Lithospermeae</taxon>
        <taxon>Lithospermum</taxon>
    </lineage>
</organism>
<evidence type="ECO:0000313" key="1">
    <source>
        <dbReference type="EMBL" id="GAA0185375.1"/>
    </source>
</evidence>
<name>A0AAV3RXW4_LITER</name>
<dbReference type="PANTHER" id="PTHR47723:SF19">
    <property type="entry name" value="POLYNUCLEOTIDYL TRANSFERASE, RIBONUCLEASE H-LIKE SUPERFAMILY PROTEIN"/>
    <property type="match status" value="1"/>
</dbReference>